<dbReference type="eggNOG" id="ENOG502RYTA">
    <property type="taxonomic scope" value="Eukaryota"/>
</dbReference>
<dbReference type="Proteomes" id="UP000001514">
    <property type="component" value="Unassembled WGS sequence"/>
</dbReference>
<dbReference type="InterPro" id="IPR006015">
    <property type="entry name" value="Universal_stress_UspA"/>
</dbReference>
<organism evidence="3">
    <name type="scientific">Selaginella moellendorffii</name>
    <name type="common">Spikemoss</name>
    <dbReference type="NCBI Taxonomy" id="88036"/>
    <lineage>
        <taxon>Eukaryota</taxon>
        <taxon>Viridiplantae</taxon>
        <taxon>Streptophyta</taxon>
        <taxon>Embryophyta</taxon>
        <taxon>Tracheophyta</taxon>
        <taxon>Lycopodiopsida</taxon>
        <taxon>Selaginellales</taxon>
        <taxon>Selaginellaceae</taxon>
        <taxon>Selaginella</taxon>
    </lineage>
</organism>
<proteinExistence type="predicted"/>
<dbReference type="KEGG" id="smo:SELMODRAFT_79236"/>
<dbReference type="FunCoup" id="D8QVT5">
    <property type="interactions" value="106"/>
</dbReference>
<evidence type="ECO:0000259" key="1">
    <source>
        <dbReference type="Pfam" id="PF00582"/>
    </source>
</evidence>
<dbReference type="Gramene" id="EFJ36115">
    <property type="protein sequence ID" value="EFJ36115"/>
    <property type="gene ID" value="SELMODRAFT_79236"/>
</dbReference>
<dbReference type="HOGENOM" id="CLU_049301_9_1_1"/>
<dbReference type="OrthoDB" id="843225at2759"/>
<dbReference type="InterPro" id="IPR014729">
    <property type="entry name" value="Rossmann-like_a/b/a_fold"/>
</dbReference>
<dbReference type="STRING" id="88036.D8QVT5"/>
<dbReference type="CDD" id="cd23659">
    <property type="entry name" value="USP_At3g01520-like"/>
    <property type="match status" value="1"/>
</dbReference>
<dbReference type="PANTHER" id="PTHR31964">
    <property type="entry name" value="ADENINE NUCLEOTIDE ALPHA HYDROLASES-LIKE SUPERFAMILY PROTEIN"/>
    <property type="match status" value="1"/>
</dbReference>
<accession>D8QVT5</accession>
<dbReference type="Gene3D" id="3.40.50.620">
    <property type="entry name" value="HUPs"/>
    <property type="match status" value="1"/>
</dbReference>
<name>D8QVT5_SELML</name>
<reference evidence="2 3" key="1">
    <citation type="journal article" date="2011" name="Science">
        <title>The Selaginella genome identifies genetic changes associated with the evolution of vascular plants.</title>
        <authorList>
            <person name="Banks J.A."/>
            <person name="Nishiyama T."/>
            <person name="Hasebe M."/>
            <person name="Bowman J.L."/>
            <person name="Gribskov M."/>
            <person name="dePamphilis C."/>
            <person name="Albert V.A."/>
            <person name="Aono N."/>
            <person name="Aoyama T."/>
            <person name="Ambrose B.A."/>
            <person name="Ashton N.W."/>
            <person name="Axtell M.J."/>
            <person name="Barker E."/>
            <person name="Barker M.S."/>
            <person name="Bennetzen J.L."/>
            <person name="Bonawitz N.D."/>
            <person name="Chapple C."/>
            <person name="Cheng C."/>
            <person name="Correa L.G."/>
            <person name="Dacre M."/>
            <person name="DeBarry J."/>
            <person name="Dreyer I."/>
            <person name="Elias M."/>
            <person name="Engstrom E.M."/>
            <person name="Estelle M."/>
            <person name="Feng L."/>
            <person name="Finet C."/>
            <person name="Floyd S.K."/>
            <person name="Frommer W.B."/>
            <person name="Fujita T."/>
            <person name="Gramzow L."/>
            <person name="Gutensohn M."/>
            <person name="Harholt J."/>
            <person name="Hattori M."/>
            <person name="Heyl A."/>
            <person name="Hirai T."/>
            <person name="Hiwatashi Y."/>
            <person name="Ishikawa M."/>
            <person name="Iwata M."/>
            <person name="Karol K.G."/>
            <person name="Koehler B."/>
            <person name="Kolukisaoglu U."/>
            <person name="Kubo M."/>
            <person name="Kurata T."/>
            <person name="Lalonde S."/>
            <person name="Li K."/>
            <person name="Li Y."/>
            <person name="Litt A."/>
            <person name="Lyons E."/>
            <person name="Manning G."/>
            <person name="Maruyama T."/>
            <person name="Michael T.P."/>
            <person name="Mikami K."/>
            <person name="Miyazaki S."/>
            <person name="Morinaga S."/>
            <person name="Murata T."/>
            <person name="Mueller-Roeber B."/>
            <person name="Nelson D.R."/>
            <person name="Obara M."/>
            <person name="Oguri Y."/>
            <person name="Olmstead R.G."/>
            <person name="Onodera N."/>
            <person name="Petersen B.L."/>
            <person name="Pils B."/>
            <person name="Prigge M."/>
            <person name="Rensing S.A."/>
            <person name="Riano-Pachon D.M."/>
            <person name="Roberts A.W."/>
            <person name="Sato Y."/>
            <person name="Scheller H.V."/>
            <person name="Schulz B."/>
            <person name="Schulz C."/>
            <person name="Shakirov E.V."/>
            <person name="Shibagaki N."/>
            <person name="Shinohara N."/>
            <person name="Shippen D.E."/>
            <person name="Soerensen I."/>
            <person name="Sotooka R."/>
            <person name="Sugimoto N."/>
            <person name="Sugita M."/>
            <person name="Sumikawa N."/>
            <person name="Tanurdzic M."/>
            <person name="Theissen G."/>
            <person name="Ulvskov P."/>
            <person name="Wakazuki S."/>
            <person name="Weng J.K."/>
            <person name="Willats W.W."/>
            <person name="Wipf D."/>
            <person name="Wolf P.G."/>
            <person name="Yang L."/>
            <person name="Zimmer A.D."/>
            <person name="Zhu Q."/>
            <person name="Mitros T."/>
            <person name="Hellsten U."/>
            <person name="Loque D."/>
            <person name="Otillar R."/>
            <person name="Salamov A."/>
            <person name="Schmutz J."/>
            <person name="Shapiro H."/>
            <person name="Lindquist E."/>
            <person name="Lucas S."/>
            <person name="Rokhsar D."/>
            <person name="Grigoriev I.V."/>
        </authorList>
    </citation>
    <scope>NUCLEOTIDE SEQUENCE [LARGE SCALE GENOMIC DNA]</scope>
</reference>
<protein>
    <recommendedName>
        <fullName evidence="1">UspA domain-containing protein</fullName>
    </recommendedName>
</protein>
<dbReference type="EMBL" id="GL377567">
    <property type="protein sequence ID" value="EFJ36115.1"/>
    <property type="molecule type" value="Genomic_DNA"/>
</dbReference>
<dbReference type="PANTHER" id="PTHR31964:SF113">
    <property type="entry name" value="USPA DOMAIN-CONTAINING PROTEIN"/>
    <property type="match status" value="1"/>
</dbReference>
<dbReference type="InParanoid" id="D8QVT5"/>
<dbReference type="AlphaFoldDB" id="D8QVT5"/>
<evidence type="ECO:0000313" key="3">
    <source>
        <dbReference type="Proteomes" id="UP000001514"/>
    </source>
</evidence>
<keyword evidence="3" id="KW-1185">Reference proteome</keyword>
<feature type="domain" description="UspA" evidence="1">
    <location>
        <begin position="40"/>
        <end position="186"/>
    </location>
</feature>
<sequence length="187" mass="19870">MAEAPPVKKKSVKIAAAAIASDEAADPSGAVNVGGDRKAKKVIVAIDESQESIRALRYALDTVVQPGDGLVLLHSQFMPHSYVGPGGPGFYITPDLVAATRKHQENSSKVLLDKAKRICGDANVHHPELLMATGDPRDSICDAVEKIHADLLVMGSRGHGAIKRTFLGSVSDYCTHNAKCPVLIVRK</sequence>
<dbReference type="PRINTS" id="PR01438">
    <property type="entry name" value="UNVRSLSTRESS"/>
</dbReference>
<dbReference type="OMA" id="GENICKV"/>
<dbReference type="SUPFAM" id="SSF52402">
    <property type="entry name" value="Adenine nucleotide alpha hydrolases-like"/>
    <property type="match status" value="1"/>
</dbReference>
<evidence type="ECO:0000313" key="2">
    <source>
        <dbReference type="EMBL" id="EFJ36115.1"/>
    </source>
</evidence>
<gene>
    <name evidence="2" type="ORF">SELMODRAFT_79236</name>
</gene>
<dbReference type="Pfam" id="PF00582">
    <property type="entry name" value="Usp"/>
    <property type="match status" value="1"/>
</dbReference>
<dbReference type="InterPro" id="IPR006016">
    <property type="entry name" value="UspA"/>
</dbReference>